<accession>A0A6C0H9B4</accession>
<dbReference type="Gene3D" id="6.10.140.530">
    <property type="match status" value="1"/>
</dbReference>
<dbReference type="AlphaFoldDB" id="A0A6C0H9B4"/>
<name>A0A6C0H9B4_9ZZZZ</name>
<evidence type="ECO:0000313" key="1">
    <source>
        <dbReference type="EMBL" id="QHT76950.1"/>
    </source>
</evidence>
<proteinExistence type="predicted"/>
<dbReference type="EMBL" id="MN739909">
    <property type="protein sequence ID" value="QHT76950.1"/>
    <property type="molecule type" value="Genomic_DNA"/>
</dbReference>
<evidence type="ECO:0008006" key="2">
    <source>
        <dbReference type="Google" id="ProtNLM"/>
    </source>
</evidence>
<reference evidence="1" key="1">
    <citation type="journal article" date="2020" name="Nature">
        <title>Giant virus diversity and host interactions through global metagenomics.</title>
        <authorList>
            <person name="Schulz F."/>
            <person name="Roux S."/>
            <person name="Paez-Espino D."/>
            <person name="Jungbluth S."/>
            <person name="Walsh D.A."/>
            <person name="Denef V.J."/>
            <person name="McMahon K.D."/>
            <person name="Konstantinidis K.T."/>
            <person name="Eloe-Fadrosh E.A."/>
            <person name="Kyrpides N.C."/>
            <person name="Woyke T."/>
        </authorList>
    </citation>
    <scope>NUCLEOTIDE SEQUENCE</scope>
    <source>
        <strain evidence="1">GVMAG-M-3300023179-82</strain>
    </source>
</reference>
<dbReference type="PANTHER" id="PTHR33418:SF1">
    <property type="entry name" value="HELICASE-ASSOCIATED DOMAIN-CONTAINING PROTEIN"/>
    <property type="match status" value="1"/>
</dbReference>
<protein>
    <recommendedName>
        <fullName evidence="2">Helicase-associated domain-containing protein</fullName>
    </recommendedName>
</protein>
<organism evidence="1">
    <name type="scientific">viral metagenome</name>
    <dbReference type="NCBI Taxonomy" id="1070528"/>
    <lineage>
        <taxon>unclassified sequences</taxon>
        <taxon>metagenomes</taxon>
        <taxon>organismal metagenomes</taxon>
    </lineage>
</organism>
<sequence>MDNVIIWINKLLEVKEYIDKNNKKPSQYNKSNHEVKILGRWLNTQRQNFLKKKYLMNDERIYNKWIEFITYYKDYFKEYFKNQNTDTLLWYNKLEIVKTYIDQNKRSPSTVSKDNNIKKLGLWIILQQRNYIKKKSLMLNNNIYNKWTEFINNYKNYFGYNIVVWLEKYNELIHFIELNHKLPDRNIQDNNKILYIWLLKQQDYYINTKNIMKDIDIYNKWTEFITNYKDYFNNDKLIWLDKLTEVCKYIDIYKKKPSMHSNNIHIKKLGIWINQQYHIYLKKKTSQFIWDSHIHNKWNAFLNNYKTYFDTNYVIWTTKYIEAEQYISMYNKLPSLSDKDIYIKKLSFWIYNQEYKYYRKRYIMKNTKIYNMWTEFKNKYNICFKNNIIKSLDS</sequence>
<dbReference type="PANTHER" id="PTHR33418">
    <property type="entry name" value="HELICASE-ASSOCIATED"/>
    <property type="match status" value="1"/>
</dbReference>